<keyword evidence="2" id="KW-0812">Transmembrane</keyword>
<accession>A0AAN7PFJ7</accession>
<comment type="caution">
    <text evidence="4">The sequence shown here is derived from an EMBL/GenBank/DDBJ whole genome shotgun (WGS) entry which is preliminary data.</text>
</comment>
<protein>
    <recommendedName>
        <fullName evidence="3">Alpha-carbonic anhydrase domain-containing protein</fullName>
    </recommendedName>
</protein>
<dbReference type="InterPro" id="IPR036398">
    <property type="entry name" value="CA_dom_sf"/>
</dbReference>
<dbReference type="GO" id="GO:0004089">
    <property type="term" value="F:carbonate dehydratase activity"/>
    <property type="evidence" value="ECO:0007669"/>
    <property type="project" value="InterPro"/>
</dbReference>
<dbReference type="SMART" id="SM01057">
    <property type="entry name" value="Carb_anhydrase"/>
    <property type="match status" value="1"/>
</dbReference>
<organism evidence="4 5">
    <name type="scientific">Aquatica leii</name>
    <dbReference type="NCBI Taxonomy" id="1421715"/>
    <lineage>
        <taxon>Eukaryota</taxon>
        <taxon>Metazoa</taxon>
        <taxon>Ecdysozoa</taxon>
        <taxon>Arthropoda</taxon>
        <taxon>Hexapoda</taxon>
        <taxon>Insecta</taxon>
        <taxon>Pterygota</taxon>
        <taxon>Neoptera</taxon>
        <taxon>Endopterygota</taxon>
        <taxon>Coleoptera</taxon>
        <taxon>Polyphaga</taxon>
        <taxon>Elateriformia</taxon>
        <taxon>Elateroidea</taxon>
        <taxon>Lampyridae</taxon>
        <taxon>Luciolinae</taxon>
        <taxon>Aquatica</taxon>
    </lineage>
</organism>
<evidence type="ECO:0000313" key="5">
    <source>
        <dbReference type="Proteomes" id="UP001353858"/>
    </source>
</evidence>
<evidence type="ECO:0000256" key="1">
    <source>
        <dbReference type="ARBA" id="ARBA00010718"/>
    </source>
</evidence>
<evidence type="ECO:0000313" key="4">
    <source>
        <dbReference type="EMBL" id="KAK4881786.1"/>
    </source>
</evidence>
<proteinExistence type="inferred from homology"/>
<keyword evidence="2" id="KW-1133">Transmembrane helix</keyword>
<gene>
    <name evidence="4" type="ORF">RN001_005105</name>
</gene>
<dbReference type="Pfam" id="PF00194">
    <property type="entry name" value="Carb_anhydrase"/>
    <property type="match status" value="1"/>
</dbReference>
<keyword evidence="2" id="KW-0472">Membrane</keyword>
<dbReference type="CDD" id="cd00326">
    <property type="entry name" value="alpha_CA"/>
    <property type="match status" value="1"/>
</dbReference>
<dbReference type="EMBL" id="JARPUR010000002">
    <property type="protein sequence ID" value="KAK4881786.1"/>
    <property type="molecule type" value="Genomic_DNA"/>
</dbReference>
<sequence length="305" mass="35006">MVPLTNISFYYEVLAIVAFIIITALYATNACNWKRDFKHEKRSSELYSYNEPNGPSYWKTKYEESRGNLQSPINICLTNATVVCVDIDASLCFSEEYNITPNEMSIYNNGHSVTIYARWDNGIRPIVMGGPCKDKYQFLNARFRWGPNDHEGSEHTINHKSYAMELQAVHTKTDKCYDSLSGAALDNAVLIITYLYEISPVENPYLKTLVNSLVKIENPNGCVNIEPIPLFFFMPSFVCNYIYYNGSLTHPPCTEGVQWIVQPEPLGISSYQVALFRRLRSFCDILDMNRRPVQSLNGRELIFYE</sequence>
<dbReference type="GO" id="GO:0008270">
    <property type="term" value="F:zinc ion binding"/>
    <property type="evidence" value="ECO:0007669"/>
    <property type="project" value="InterPro"/>
</dbReference>
<dbReference type="Gene3D" id="3.10.200.10">
    <property type="entry name" value="Alpha carbonic anhydrase"/>
    <property type="match status" value="1"/>
</dbReference>
<dbReference type="Proteomes" id="UP001353858">
    <property type="component" value="Unassembled WGS sequence"/>
</dbReference>
<evidence type="ECO:0000259" key="3">
    <source>
        <dbReference type="PROSITE" id="PS51144"/>
    </source>
</evidence>
<dbReference type="InterPro" id="IPR001148">
    <property type="entry name" value="CA_dom"/>
</dbReference>
<comment type="similarity">
    <text evidence="1">Belongs to the alpha-carbonic anhydrase family.</text>
</comment>
<keyword evidence="5" id="KW-1185">Reference proteome</keyword>
<evidence type="ECO:0000256" key="2">
    <source>
        <dbReference type="SAM" id="Phobius"/>
    </source>
</evidence>
<reference evidence="5" key="1">
    <citation type="submission" date="2023-01" db="EMBL/GenBank/DDBJ databases">
        <title>Key to firefly adult light organ development and bioluminescence: homeobox transcription factors regulate luciferase expression and transportation to peroxisome.</title>
        <authorList>
            <person name="Fu X."/>
        </authorList>
    </citation>
    <scope>NUCLEOTIDE SEQUENCE [LARGE SCALE GENOMIC DNA]</scope>
</reference>
<dbReference type="PANTHER" id="PTHR18952">
    <property type="entry name" value="CARBONIC ANHYDRASE"/>
    <property type="match status" value="1"/>
</dbReference>
<name>A0AAN7PFJ7_9COLE</name>
<dbReference type="SUPFAM" id="SSF51069">
    <property type="entry name" value="Carbonic anhydrase"/>
    <property type="match status" value="1"/>
</dbReference>
<dbReference type="PROSITE" id="PS51144">
    <property type="entry name" value="ALPHA_CA_2"/>
    <property type="match status" value="1"/>
</dbReference>
<dbReference type="PANTHER" id="PTHR18952:SF227">
    <property type="entry name" value="CARBONIC ANHYDRASE 13-RELATED"/>
    <property type="match status" value="1"/>
</dbReference>
<dbReference type="InterPro" id="IPR023561">
    <property type="entry name" value="Carbonic_anhydrase_a-class"/>
</dbReference>
<feature type="transmembrane region" description="Helical" evidence="2">
    <location>
        <begin position="13"/>
        <end position="33"/>
    </location>
</feature>
<feature type="domain" description="Alpha-carbonic anhydrase" evidence="3">
    <location>
        <begin position="45"/>
        <end position="305"/>
    </location>
</feature>
<dbReference type="GO" id="GO:0005737">
    <property type="term" value="C:cytoplasm"/>
    <property type="evidence" value="ECO:0007669"/>
    <property type="project" value="TreeGrafter"/>
</dbReference>
<dbReference type="AlphaFoldDB" id="A0AAN7PFJ7"/>